<keyword evidence="10" id="KW-1185">Reference proteome</keyword>
<dbReference type="Gene3D" id="3.30.1120.10">
    <property type="match status" value="1"/>
</dbReference>
<evidence type="ECO:0000256" key="4">
    <source>
        <dbReference type="ARBA" id="ARBA00022801"/>
    </source>
</evidence>
<accession>A0A2T7PRP1</accession>
<keyword evidence="3" id="KW-0479">Metal-binding</keyword>
<dbReference type="InterPro" id="IPR024607">
    <property type="entry name" value="Sulfatase_CS"/>
</dbReference>
<dbReference type="OrthoDB" id="103349at2759"/>
<evidence type="ECO:0000256" key="2">
    <source>
        <dbReference type="ARBA" id="ARBA00008779"/>
    </source>
</evidence>
<dbReference type="GO" id="GO:0046872">
    <property type="term" value="F:metal ion binding"/>
    <property type="evidence" value="ECO:0007669"/>
    <property type="project" value="UniProtKB-KW"/>
</dbReference>
<dbReference type="PROSITE" id="PS00523">
    <property type="entry name" value="SULFATASE_1"/>
    <property type="match status" value="1"/>
</dbReference>
<evidence type="ECO:0000259" key="8">
    <source>
        <dbReference type="Pfam" id="PF00884"/>
    </source>
</evidence>
<dbReference type="PANTHER" id="PTHR10342:SF273">
    <property type="entry name" value="RE14504P"/>
    <property type="match status" value="1"/>
</dbReference>
<dbReference type="InterPro" id="IPR017850">
    <property type="entry name" value="Alkaline_phosphatase_core_sf"/>
</dbReference>
<evidence type="ECO:0000256" key="5">
    <source>
        <dbReference type="ARBA" id="ARBA00022837"/>
    </source>
</evidence>
<dbReference type="EMBL" id="PZQS01000002">
    <property type="protein sequence ID" value="PVD36094.1"/>
    <property type="molecule type" value="Genomic_DNA"/>
</dbReference>
<sequence>MDPTLPHWRSIITSHFQAQYRTPKQGWNDVGFHDSEIETPNIDALAYDGIILNKYYVSPICSPTRSAIMTGRHPIHTGMQVYVIGGATPYGLPLSEITIAQHLQKLGYRRHLVGKWHLGFFTDAYLPMNRGFESHFGYYTGHEDYFDHESNDDQMWGLDFHRNGQTLWDVYGNFSTEMYTQEAERIIRSHNQSEPLFLVLAHQAVHAGNQPEPLEVPESYVERYTNKIKDVKRRMFAGMVSALDDSVGQVVKVLNETGLMKNTVLVFTTDNGGPTNGYDGNAACNWPLRGVKNTMWEGGVRGVGLISSPLLNGQSYVSENFFHVTDWLPTLYHAAGGDPTTLKNLDGLDLWDMLRKNGEQVRSEVLHNIDPVNKFASLRVGDYKLVMGKISVNDNGWYPPPQLSPKKNSDILKRSKVPIVVKCGPKPLNASYNCLPEVSPCLFHIPMDPCEYENIADVYPDIVKQMLQRLEEYNSTMIPPANKPVDPNANPALHGGDWKPWM</sequence>
<proteinExistence type="inferred from homology"/>
<organism evidence="9 10">
    <name type="scientific">Pomacea canaliculata</name>
    <name type="common">Golden apple snail</name>
    <dbReference type="NCBI Taxonomy" id="400727"/>
    <lineage>
        <taxon>Eukaryota</taxon>
        <taxon>Metazoa</taxon>
        <taxon>Spiralia</taxon>
        <taxon>Lophotrochozoa</taxon>
        <taxon>Mollusca</taxon>
        <taxon>Gastropoda</taxon>
        <taxon>Caenogastropoda</taxon>
        <taxon>Architaenioglossa</taxon>
        <taxon>Ampullarioidea</taxon>
        <taxon>Ampullariidae</taxon>
        <taxon>Pomacea</taxon>
    </lineage>
</organism>
<dbReference type="PANTHER" id="PTHR10342">
    <property type="entry name" value="ARYLSULFATASE"/>
    <property type="match status" value="1"/>
</dbReference>
<dbReference type="Proteomes" id="UP000245119">
    <property type="component" value="Linkage Group LG2"/>
</dbReference>
<dbReference type="SUPFAM" id="SSF53649">
    <property type="entry name" value="Alkaline phosphatase-like"/>
    <property type="match status" value="1"/>
</dbReference>
<comment type="caution">
    <text evidence="9">The sequence shown here is derived from an EMBL/GenBank/DDBJ whole genome shotgun (WGS) entry which is preliminary data.</text>
</comment>
<dbReference type="Gene3D" id="3.40.720.10">
    <property type="entry name" value="Alkaline Phosphatase, subunit A"/>
    <property type="match status" value="1"/>
</dbReference>
<dbReference type="CDD" id="cd16029">
    <property type="entry name" value="4-S"/>
    <property type="match status" value="1"/>
</dbReference>
<keyword evidence="4" id="KW-0378">Hydrolase</keyword>
<keyword evidence="6" id="KW-0325">Glycoprotein</keyword>
<dbReference type="InterPro" id="IPR000917">
    <property type="entry name" value="Sulfatase_N"/>
</dbReference>
<evidence type="ECO:0000256" key="3">
    <source>
        <dbReference type="ARBA" id="ARBA00022723"/>
    </source>
</evidence>
<name>A0A2T7PRP1_POMCA</name>
<dbReference type="Pfam" id="PF00884">
    <property type="entry name" value="Sulfatase"/>
    <property type="match status" value="1"/>
</dbReference>
<evidence type="ECO:0000313" key="9">
    <source>
        <dbReference type="EMBL" id="PVD36094.1"/>
    </source>
</evidence>
<evidence type="ECO:0000256" key="7">
    <source>
        <dbReference type="SAM" id="MobiDB-lite"/>
    </source>
</evidence>
<keyword evidence="5" id="KW-0106">Calcium</keyword>
<gene>
    <name evidence="9" type="ORF">C0Q70_03065</name>
</gene>
<reference evidence="9 10" key="1">
    <citation type="submission" date="2018-04" db="EMBL/GenBank/DDBJ databases">
        <title>The genome of golden apple snail Pomacea canaliculata provides insight into stress tolerance and invasive adaptation.</title>
        <authorList>
            <person name="Liu C."/>
            <person name="Liu B."/>
            <person name="Ren Y."/>
            <person name="Zhang Y."/>
            <person name="Wang H."/>
            <person name="Li S."/>
            <person name="Jiang F."/>
            <person name="Yin L."/>
            <person name="Zhang G."/>
            <person name="Qian W."/>
            <person name="Fan W."/>
        </authorList>
    </citation>
    <scope>NUCLEOTIDE SEQUENCE [LARGE SCALE GENOMIC DNA]</scope>
    <source>
        <strain evidence="9">SZHN2017</strain>
        <tissue evidence="9">Muscle</tissue>
    </source>
</reference>
<dbReference type="InterPro" id="IPR047115">
    <property type="entry name" value="ARSB"/>
</dbReference>
<evidence type="ECO:0000313" key="10">
    <source>
        <dbReference type="Proteomes" id="UP000245119"/>
    </source>
</evidence>
<evidence type="ECO:0000256" key="1">
    <source>
        <dbReference type="ARBA" id="ARBA00001913"/>
    </source>
</evidence>
<feature type="domain" description="Sulfatase N-terminal" evidence="8">
    <location>
        <begin position="25"/>
        <end position="336"/>
    </location>
</feature>
<dbReference type="GO" id="GO:0008484">
    <property type="term" value="F:sulfuric ester hydrolase activity"/>
    <property type="evidence" value="ECO:0007669"/>
    <property type="project" value="InterPro"/>
</dbReference>
<feature type="region of interest" description="Disordered" evidence="7">
    <location>
        <begin position="478"/>
        <end position="502"/>
    </location>
</feature>
<comment type="cofactor">
    <cofactor evidence="1">
        <name>Ca(2+)</name>
        <dbReference type="ChEBI" id="CHEBI:29108"/>
    </cofactor>
</comment>
<evidence type="ECO:0000256" key="6">
    <source>
        <dbReference type="ARBA" id="ARBA00023180"/>
    </source>
</evidence>
<protein>
    <recommendedName>
        <fullName evidence="8">Sulfatase N-terminal domain-containing protein</fullName>
    </recommendedName>
</protein>
<comment type="similarity">
    <text evidence="2">Belongs to the sulfatase family.</text>
</comment>
<dbReference type="AlphaFoldDB" id="A0A2T7PRP1"/>
<dbReference type="STRING" id="400727.A0A2T7PRP1"/>